<evidence type="ECO:0000313" key="10">
    <source>
        <dbReference type="Proteomes" id="UP001295684"/>
    </source>
</evidence>
<sequence length="306" mass="35092">MKFLYIVALLLLISPTLCFWSTGHMIIARIAYEEIKVKDPAYFKQITKEIELLKDFGQEGVNPFVESAVWADDNKAIAWGAFSNWHFVDTPVIAEGFEGEYEVDKANATWAIYEMEKTLKNTKKPKFNNGLALSFAWRYLIHLVGDIHQPLHASALYSDAFPHGDRGGNSFKIKYPKDKQIYNLHALWDACVDQYGSIWAPINEGEWNQLGTFADKVTAEYPRNKVASRVKILDEREWAKESNKIAKEAVYADIEPKTIPSDEYIERGRKVVNEQLAVAGYRLTDLMLKLRHYVGEENEVESFISE</sequence>
<keyword evidence="3" id="KW-0479">Metal-binding</keyword>
<evidence type="ECO:0008006" key="11">
    <source>
        <dbReference type="Google" id="ProtNLM"/>
    </source>
</evidence>
<dbReference type="GO" id="GO:0016788">
    <property type="term" value="F:hydrolase activity, acting on ester bonds"/>
    <property type="evidence" value="ECO:0007669"/>
    <property type="project" value="InterPro"/>
</dbReference>
<feature type="signal peptide" evidence="8">
    <location>
        <begin position="1"/>
        <end position="18"/>
    </location>
</feature>
<dbReference type="GO" id="GO:0046872">
    <property type="term" value="F:metal ion binding"/>
    <property type="evidence" value="ECO:0007669"/>
    <property type="project" value="UniProtKB-KW"/>
</dbReference>
<evidence type="ECO:0000256" key="8">
    <source>
        <dbReference type="SAM" id="SignalP"/>
    </source>
</evidence>
<proteinExistence type="inferred from homology"/>
<protein>
    <recommendedName>
        <fullName evidence="11">S1/P1 Nuclease</fullName>
    </recommendedName>
</protein>
<dbReference type="PANTHER" id="PTHR33146">
    <property type="entry name" value="ENDONUCLEASE 4"/>
    <property type="match status" value="1"/>
</dbReference>
<dbReference type="Pfam" id="PF02265">
    <property type="entry name" value="S1-P1_nuclease"/>
    <property type="match status" value="1"/>
</dbReference>
<feature type="chain" id="PRO_5042088452" description="S1/P1 Nuclease" evidence="8">
    <location>
        <begin position="19"/>
        <end position="306"/>
    </location>
</feature>
<dbReference type="Proteomes" id="UP001295684">
    <property type="component" value="Unassembled WGS sequence"/>
</dbReference>
<evidence type="ECO:0000256" key="5">
    <source>
        <dbReference type="ARBA" id="ARBA00022801"/>
    </source>
</evidence>
<organism evidence="9 10">
    <name type="scientific">Euplotes crassus</name>
    <dbReference type="NCBI Taxonomy" id="5936"/>
    <lineage>
        <taxon>Eukaryota</taxon>
        <taxon>Sar</taxon>
        <taxon>Alveolata</taxon>
        <taxon>Ciliophora</taxon>
        <taxon>Intramacronucleata</taxon>
        <taxon>Spirotrichea</taxon>
        <taxon>Hypotrichia</taxon>
        <taxon>Euplotida</taxon>
        <taxon>Euplotidae</taxon>
        <taxon>Moneuplotes</taxon>
    </lineage>
</organism>
<evidence type="ECO:0000256" key="2">
    <source>
        <dbReference type="ARBA" id="ARBA00022722"/>
    </source>
</evidence>
<comment type="caution">
    <text evidence="9">The sequence shown here is derived from an EMBL/GenBank/DDBJ whole genome shotgun (WGS) entry which is preliminary data.</text>
</comment>
<dbReference type="EMBL" id="CAMPGE010017800">
    <property type="protein sequence ID" value="CAI2376253.1"/>
    <property type="molecule type" value="Genomic_DNA"/>
</dbReference>
<evidence type="ECO:0000313" key="9">
    <source>
        <dbReference type="EMBL" id="CAI2376253.1"/>
    </source>
</evidence>
<comment type="similarity">
    <text evidence="1">Belongs to the nuclease type I family.</text>
</comment>
<dbReference type="InterPro" id="IPR008947">
    <property type="entry name" value="PLipase_C/P1_nuclease_dom_sf"/>
</dbReference>
<accession>A0AAD2D1G2</accession>
<evidence type="ECO:0000256" key="6">
    <source>
        <dbReference type="ARBA" id="ARBA00023157"/>
    </source>
</evidence>
<evidence type="ECO:0000256" key="3">
    <source>
        <dbReference type="ARBA" id="ARBA00022723"/>
    </source>
</evidence>
<dbReference type="InterPro" id="IPR003154">
    <property type="entry name" value="S1/P1nuclease"/>
</dbReference>
<reference evidence="9" key="1">
    <citation type="submission" date="2023-07" db="EMBL/GenBank/DDBJ databases">
        <authorList>
            <consortium name="AG Swart"/>
            <person name="Singh M."/>
            <person name="Singh A."/>
            <person name="Seah K."/>
            <person name="Emmerich C."/>
        </authorList>
    </citation>
    <scope>NUCLEOTIDE SEQUENCE</scope>
    <source>
        <strain evidence="9">DP1</strain>
    </source>
</reference>
<dbReference type="GO" id="GO:0006308">
    <property type="term" value="P:DNA catabolic process"/>
    <property type="evidence" value="ECO:0007669"/>
    <property type="project" value="InterPro"/>
</dbReference>
<keyword evidence="7" id="KW-0325">Glycoprotein</keyword>
<dbReference type="GO" id="GO:0004519">
    <property type="term" value="F:endonuclease activity"/>
    <property type="evidence" value="ECO:0007669"/>
    <property type="project" value="UniProtKB-KW"/>
</dbReference>
<dbReference type="PANTHER" id="PTHR33146:SF10">
    <property type="entry name" value="STRAND-SPECIFIC NUCLEASE, PUTATIVE-RELATED"/>
    <property type="match status" value="1"/>
</dbReference>
<evidence type="ECO:0000256" key="4">
    <source>
        <dbReference type="ARBA" id="ARBA00022759"/>
    </source>
</evidence>
<gene>
    <name evidence="9" type="ORF">ECRASSUSDP1_LOCUS17622</name>
</gene>
<keyword evidence="6" id="KW-1015">Disulfide bond</keyword>
<dbReference type="Gene3D" id="1.10.575.10">
    <property type="entry name" value="P1 Nuclease"/>
    <property type="match status" value="1"/>
</dbReference>
<keyword evidence="4" id="KW-0255">Endonuclease</keyword>
<dbReference type="GO" id="GO:0003676">
    <property type="term" value="F:nucleic acid binding"/>
    <property type="evidence" value="ECO:0007669"/>
    <property type="project" value="InterPro"/>
</dbReference>
<name>A0AAD2D1G2_EUPCR</name>
<dbReference type="SUPFAM" id="SSF48537">
    <property type="entry name" value="Phospholipase C/P1 nuclease"/>
    <property type="match status" value="1"/>
</dbReference>
<keyword evidence="8" id="KW-0732">Signal</keyword>
<keyword evidence="2" id="KW-0540">Nuclease</keyword>
<keyword evidence="10" id="KW-1185">Reference proteome</keyword>
<dbReference type="AlphaFoldDB" id="A0AAD2D1G2"/>
<dbReference type="CDD" id="cd11010">
    <property type="entry name" value="S1-P1_nuclease"/>
    <property type="match status" value="1"/>
</dbReference>
<evidence type="ECO:0000256" key="1">
    <source>
        <dbReference type="ARBA" id="ARBA00009547"/>
    </source>
</evidence>
<evidence type="ECO:0000256" key="7">
    <source>
        <dbReference type="ARBA" id="ARBA00023180"/>
    </source>
</evidence>
<keyword evidence="5" id="KW-0378">Hydrolase</keyword>